<dbReference type="PROSITE" id="PS50110">
    <property type="entry name" value="RESPONSE_REGULATORY"/>
    <property type="match status" value="1"/>
</dbReference>
<dbReference type="InterPro" id="IPR045279">
    <property type="entry name" value="ARR-like"/>
</dbReference>
<evidence type="ECO:0000256" key="5">
    <source>
        <dbReference type="ARBA" id="ARBA00023242"/>
    </source>
</evidence>
<dbReference type="InterPro" id="IPR001789">
    <property type="entry name" value="Sig_transdc_resp-reg_receiver"/>
</dbReference>
<dbReference type="GO" id="GO:0005634">
    <property type="term" value="C:nucleus"/>
    <property type="evidence" value="ECO:0007669"/>
    <property type="project" value="UniProtKB-SubCell"/>
</dbReference>
<dbReference type="GO" id="GO:0009736">
    <property type="term" value="P:cytokinin-activated signaling pathway"/>
    <property type="evidence" value="ECO:0007669"/>
    <property type="project" value="InterPro"/>
</dbReference>
<evidence type="ECO:0000313" key="9">
    <source>
        <dbReference type="EMBL" id="RZC58953.1"/>
    </source>
</evidence>
<reference evidence="9 10" key="1">
    <citation type="journal article" date="2018" name="Science">
        <title>The opium poppy genome and morphinan production.</title>
        <authorList>
            <person name="Guo L."/>
            <person name="Winzer T."/>
            <person name="Yang X."/>
            <person name="Li Y."/>
            <person name="Ning Z."/>
            <person name="He Z."/>
            <person name="Teodor R."/>
            <person name="Lu Y."/>
            <person name="Bowser T.A."/>
            <person name="Graham I.A."/>
            <person name="Ye K."/>
        </authorList>
    </citation>
    <scope>NUCLEOTIDE SEQUENCE [LARGE SCALE GENOMIC DNA]</scope>
    <source>
        <strain evidence="10">cv. HN1</strain>
        <tissue evidence="9">Leaves</tissue>
    </source>
</reference>
<dbReference type="FunFam" id="1.10.10.60:FF:000007">
    <property type="entry name" value="Two-component response regulator"/>
    <property type="match status" value="1"/>
</dbReference>
<dbReference type="SUPFAM" id="SSF46689">
    <property type="entry name" value="Homeodomain-like"/>
    <property type="match status" value="1"/>
</dbReference>
<feature type="compositionally biased region" description="Polar residues" evidence="7">
    <location>
        <begin position="217"/>
        <end position="227"/>
    </location>
</feature>
<dbReference type="AlphaFoldDB" id="A0A4Y7JCX9"/>
<organism evidence="9 10">
    <name type="scientific">Papaver somniferum</name>
    <name type="common">Opium poppy</name>
    <dbReference type="NCBI Taxonomy" id="3469"/>
    <lineage>
        <taxon>Eukaryota</taxon>
        <taxon>Viridiplantae</taxon>
        <taxon>Streptophyta</taxon>
        <taxon>Embryophyta</taxon>
        <taxon>Tracheophyta</taxon>
        <taxon>Spermatophyta</taxon>
        <taxon>Magnoliopsida</taxon>
        <taxon>Ranunculales</taxon>
        <taxon>Papaveraceae</taxon>
        <taxon>Papaveroideae</taxon>
        <taxon>Papaver</taxon>
    </lineage>
</organism>
<feature type="domain" description="Response regulatory" evidence="8">
    <location>
        <begin position="1"/>
        <end position="80"/>
    </location>
</feature>
<dbReference type="PANTHER" id="PTHR43874">
    <property type="entry name" value="TWO-COMPONENT RESPONSE REGULATOR"/>
    <property type="match status" value="1"/>
</dbReference>
<feature type="region of interest" description="Disordered" evidence="7">
    <location>
        <begin position="96"/>
        <end position="153"/>
    </location>
</feature>
<sequence>MLREKPGCFDLVISDVHMPKMNGFQLLQCILQEFVNLPVFLMSGDNEREMVTRGILNGAAFYLTKPLTYSDIEKLWQHVFTRKMETKIMKQTEIRGQDSLQQEKQKISSIDGSSKANDQETLHKTYELTNRKEPLDDPLSDDETSRLPQIPKNGKGVMWKGTLQNLFLQAVEYMGVTHAEPKKIQEYMKVPGLTRKNIASHLQKHRFKDRVEKRTDPSTSAPLNVQT</sequence>
<dbReference type="Gene3D" id="1.10.10.60">
    <property type="entry name" value="Homeodomain-like"/>
    <property type="match status" value="1"/>
</dbReference>
<dbReference type="OMA" id="CELKFLM"/>
<evidence type="ECO:0000256" key="6">
    <source>
        <dbReference type="PROSITE-ProRule" id="PRU00169"/>
    </source>
</evidence>
<accession>A0A4Y7JCX9</accession>
<keyword evidence="10" id="KW-1185">Reference proteome</keyword>
<dbReference type="SUPFAM" id="SSF52172">
    <property type="entry name" value="CheY-like"/>
    <property type="match status" value="1"/>
</dbReference>
<dbReference type="Pfam" id="PF00072">
    <property type="entry name" value="Response_reg"/>
    <property type="match status" value="1"/>
</dbReference>
<proteinExistence type="predicted"/>
<dbReference type="NCBIfam" id="TIGR01557">
    <property type="entry name" value="myb_SHAQKYF"/>
    <property type="match status" value="1"/>
</dbReference>
<name>A0A4Y7JCX9_PAPSO</name>
<feature type="region of interest" description="Disordered" evidence="7">
    <location>
        <begin position="206"/>
        <end position="227"/>
    </location>
</feature>
<keyword evidence="3" id="KW-0805">Transcription regulation</keyword>
<dbReference type="Proteomes" id="UP000316621">
    <property type="component" value="Chromosome 4"/>
</dbReference>
<dbReference type="InterPro" id="IPR006447">
    <property type="entry name" value="Myb_dom_plants"/>
</dbReference>
<evidence type="ECO:0000256" key="1">
    <source>
        <dbReference type="ARBA" id="ARBA00004123"/>
    </source>
</evidence>
<evidence type="ECO:0000259" key="8">
    <source>
        <dbReference type="PROSITE" id="PS50110"/>
    </source>
</evidence>
<keyword evidence="6" id="KW-0597">Phosphoprotein</keyword>
<dbReference type="Gene3D" id="3.40.50.2300">
    <property type="match status" value="1"/>
</dbReference>
<comment type="subcellular location">
    <subcellularLocation>
        <location evidence="1">Nucleus</location>
    </subcellularLocation>
</comment>
<evidence type="ECO:0000256" key="3">
    <source>
        <dbReference type="ARBA" id="ARBA00023015"/>
    </source>
</evidence>
<dbReference type="InterPro" id="IPR009057">
    <property type="entry name" value="Homeodomain-like_sf"/>
</dbReference>
<dbReference type="EMBL" id="CM010718">
    <property type="protein sequence ID" value="RZC58953.1"/>
    <property type="molecule type" value="Genomic_DNA"/>
</dbReference>
<evidence type="ECO:0000313" key="10">
    <source>
        <dbReference type="Proteomes" id="UP000316621"/>
    </source>
</evidence>
<keyword evidence="4" id="KW-0804">Transcription</keyword>
<dbReference type="GO" id="GO:0003677">
    <property type="term" value="F:DNA binding"/>
    <property type="evidence" value="ECO:0007669"/>
    <property type="project" value="InterPro"/>
</dbReference>
<dbReference type="Gramene" id="RZC58953">
    <property type="protein sequence ID" value="RZC58953"/>
    <property type="gene ID" value="C5167_006255"/>
</dbReference>
<gene>
    <name evidence="9" type="ORF">C5167_006255</name>
</gene>
<feature type="modified residue" description="4-aspartylphosphate" evidence="6">
    <location>
        <position position="15"/>
    </location>
</feature>
<evidence type="ECO:0000256" key="7">
    <source>
        <dbReference type="SAM" id="MobiDB-lite"/>
    </source>
</evidence>
<protein>
    <recommendedName>
        <fullName evidence="8">Response regulatory domain-containing protein</fullName>
    </recommendedName>
</protein>
<keyword evidence="5" id="KW-0539">Nucleus</keyword>
<feature type="compositionally biased region" description="Basic and acidic residues" evidence="7">
    <location>
        <begin position="96"/>
        <end position="106"/>
    </location>
</feature>
<dbReference type="PANTHER" id="PTHR43874:SF67">
    <property type="entry name" value="TWO-COMPONENT RESPONSE REGULATOR ARR2"/>
    <property type="match status" value="1"/>
</dbReference>
<feature type="compositionally biased region" description="Polar residues" evidence="7">
    <location>
        <begin position="107"/>
        <end position="116"/>
    </location>
</feature>
<dbReference type="GO" id="GO:0000160">
    <property type="term" value="P:phosphorelay signal transduction system"/>
    <property type="evidence" value="ECO:0007669"/>
    <property type="project" value="UniProtKB-KW"/>
</dbReference>
<evidence type="ECO:0000256" key="2">
    <source>
        <dbReference type="ARBA" id="ARBA00023012"/>
    </source>
</evidence>
<evidence type="ECO:0000256" key="4">
    <source>
        <dbReference type="ARBA" id="ARBA00023163"/>
    </source>
</evidence>
<feature type="compositionally biased region" description="Basic and acidic residues" evidence="7">
    <location>
        <begin position="117"/>
        <end position="135"/>
    </location>
</feature>
<dbReference type="InterPro" id="IPR011006">
    <property type="entry name" value="CheY-like_superfamily"/>
</dbReference>
<keyword evidence="2" id="KW-0902">Two-component regulatory system</keyword>